<dbReference type="AlphaFoldDB" id="W4L3L4"/>
<proteinExistence type="predicted"/>
<reference evidence="1 2" key="1">
    <citation type="journal article" date="2014" name="Nature">
        <title>An environmental bacterial taxon with a large and distinct metabolic repertoire.</title>
        <authorList>
            <person name="Wilson M.C."/>
            <person name="Mori T."/>
            <person name="Ruckert C."/>
            <person name="Uria A.R."/>
            <person name="Helf M.J."/>
            <person name="Takada K."/>
            <person name="Gernert C."/>
            <person name="Steffens U.A."/>
            <person name="Heycke N."/>
            <person name="Schmitt S."/>
            <person name="Rinke C."/>
            <person name="Helfrich E.J."/>
            <person name="Brachmann A.O."/>
            <person name="Gurgui C."/>
            <person name="Wakimoto T."/>
            <person name="Kracht M."/>
            <person name="Crusemann M."/>
            <person name="Hentschel U."/>
            <person name="Abe I."/>
            <person name="Matsunaga S."/>
            <person name="Kalinowski J."/>
            <person name="Takeyama H."/>
            <person name="Piel J."/>
        </authorList>
    </citation>
    <scope>NUCLEOTIDE SEQUENCE [LARGE SCALE GENOMIC DNA]</scope>
    <source>
        <strain evidence="2">TSY1</strain>
    </source>
</reference>
<gene>
    <name evidence="1" type="ORF">ETSY1_42585</name>
</gene>
<evidence type="ECO:0000313" key="2">
    <source>
        <dbReference type="Proteomes" id="UP000019141"/>
    </source>
</evidence>
<dbReference type="HOGENOM" id="CLU_3150689_0_0_7"/>
<name>W4L3L4_ENTF1</name>
<comment type="caution">
    <text evidence="1">The sequence shown here is derived from an EMBL/GenBank/DDBJ whole genome shotgun (WGS) entry which is preliminary data.</text>
</comment>
<accession>W4L3L4</accession>
<evidence type="ECO:0000313" key="1">
    <source>
        <dbReference type="EMBL" id="ETW92688.1"/>
    </source>
</evidence>
<keyword evidence="2" id="KW-1185">Reference proteome</keyword>
<protein>
    <submittedName>
        <fullName evidence="1">Uncharacterized protein</fullName>
    </submittedName>
</protein>
<dbReference type="Proteomes" id="UP000019141">
    <property type="component" value="Unassembled WGS sequence"/>
</dbReference>
<dbReference type="EMBL" id="AZHW01001401">
    <property type="protein sequence ID" value="ETW92688.1"/>
    <property type="molecule type" value="Genomic_DNA"/>
</dbReference>
<organism evidence="1 2">
    <name type="scientific">Entotheonella factor</name>
    <dbReference type="NCBI Taxonomy" id="1429438"/>
    <lineage>
        <taxon>Bacteria</taxon>
        <taxon>Pseudomonadati</taxon>
        <taxon>Nitrospinota/Tectimicrobiota group</taxon>
        <taxon>Candidatus Tectimicrobiota</taxon>
        <taxon>Candidatus Entotheonellia</taxon>
        <taxon>Candidatus Entotheonellales</taxon>
        <taxon>Candidatus Entotheonellaceae</taxon>
        <taxon>Candidatus Entotheonella</taxon>
    </lineage>
</organism>
<sequence>MYEIGPVQTSNAAKGGLDEYTNKCLFGKTYLHLGNDAINNTWTEIWAD</sequence>